<proteinExistence type="predicted"/>
<accession>A0ABS6U595</accession>
<comment type="caution">
    <text evidence="2">The sequence shown here is derived from an EMBL/GenBank/DDBJ whole genome shotgun (WGS) entry which is preliminary data.</text>
</comment>
<evidence type="ECO:0000313" key="3">
    <source>
        <dbReference type="Proteomes" id="UP000694300"/>
    </source>
</evidence>
<protein>
    <recommendedName>
        <fullName evidence="4">HicB-like antitoxin of toxin-antitoxin system domain-containing protein</fullName>
    </recommendedName>
</protein>
<gene>
    <name evidence="2" type="ORF">I4I82_06870</name>
</gene>
<organism evidence="2 3">
    <name type="scientific">Pseudonocardia oceani</name>
    <dbReference type="NCBI Taxonomy" id="2792013"/>
    <lineage>
        <taxon>Bacteria</taxon>
        <taxon>Bacillati</taxon>
        <taxon>Actinomycetota</taxon>
        <taxon>Actinomycetes</taxon>
        <taxon>Pseudonocardiales</taxon>
        <taxon>Pseudonocardiaceae</taxon>
        <taxon>Pseudonocardia</taxon>
    </lineage>
</organism>
<evidence type="ECO:0008006" key="4">
    <source>
        <dbReference type="Google" id="ProtNLM"/>
    </source>
</evidence>
<dbReference type="RefSeq" id="WP_218592837.1">
    <property type="nucleotide sequence ID" value="NZ_JADQDE010000080.1"/>
</dbReference>
<sequence>MNTYTALVSRDGKLWHIEVPEIDRVTQARTINEVDNMARDLIAIMTGAEPGTIGLDVRIQLPDSVEAHLSEVERARDAEAKARFHAATELRAAAAELKNAGLSVRELGAVLGVSYQRASQLTSSAGKQDADGQKHTPVGGIQDRTTRPRRTNVPAGRRRAG</sequence>
<evidence type="ECO:0000313" key="2">
    <source>
        <dbReference type="EMBL" id="MBW0127405.1"/>
    </source>
</evidence>
<name>A0ABS6U595_9PSEU</name>
<evidence type="ECO:0000256" key="1">
    <source>
        <dbReference type="SAM" id="MobiDB-lite"/>
    </source>
</evidence>
<keyword evidence="3" id="KW-1185">Reference proteome</keyword>
<dbReference type="Proteomes" id="UP000694300">
    <property type="component" value="Unassembled WGS sequence"/>
</dbReference>
<feature type="region of interest" description="Disordered" evidence="1">
    <location>
        <begin position="121"/>
        <end position="161"/>
    </location>
</feature>
<reference evidence="2 3" key="1">
    <citation type="submission" date="2020-11" db="EMBL/GenBank/DDBJ databases">
        <title>Pseudonocardia abyssalis sp. nov. and Pseudonocardia oceani sp. nov., description and phylogenomic analysis of two novel actinomycetes isolated from the deep Southern Ocean.</title>
        <authorList>
            <person name="Parra J."/>
        </authorList>
    </citation>
    <scope>NUCLEOTIDE SEQUENCE [LARGE SCALE GENOMIC DNA]</scope>
    <source>
        <strain evidence="3">KRD185</strain>
    </source>
</reference>
<dbReference type="EMBL" id="JADQDF010000001">
    <property type="protein sequence ID" value="MBW0127405.1"/>
    <property type="molecule type" value="Genomic_DNA"/>
</dbReference>